<evidence type="ECO:0000313" key="6">
    <source>
        <dbReference type="EMBL" id="KAI1897651.1"/>
    </source>
</evidence>
<evidence type="ECO:0000256" key="3">
    <source>
        <dbReference type="SAM" id="Coils"/>
    </source>
</evidence>
<feature type="compositionally biased region" description="Basic and acidic residues" evidence="4">
    <location>
        <begin position="427"/>
        <end position="452"/>
    </location>
</feature>
<dbReference type="InterPro" id="IPR028933">
    <property type="entry name" value="Lebercilin_dom"/>
</dbReference>
<evidence type="ECO:0000259" key="5">
    <source>
        <dbReference type="Pfam" id="PF15619"/>
    </source>
</evidence>
<keyword evidence="2 3" id="KW-0175">Coiled coil</keyword>
<feature type="compositionally biased region" description="Basic and acidic residues" evidence="4">
    <location>
        <begin position="497"/>
        <end position="534"/>
    </location>
</feature>
<gene>
    <name evidence="6" type="ORF">AGOR_G00085460</name>
</gene>
<dbReference type="GO" id="GO:0005930">
    <property type="term" value="C:axoneme"/>
    <property type="evidence" value="ECO:0007669"/>
    <property type="project" value="TreeGrafter"/>
</dbReference>
<evidence type="ECO:0000313" key="7">
    <source>
        <dbReference type="Proteomes" id="UP000829720"/>
    </source>
</evidence>
<sequence length="760" mass="87330">MDSERMPPSYEDNREVERSRLSQRSVGKGSEVSLKTKPEKNMDRGYNESADSDRARTRTRDPDRDRISDYEKNSDHYYSDEYDNLSPSDRSRSLSPCSRSPSPSPRKTGRANQVTSRPLYRKGLQRAGSKQPRPGVHSQSLNKDSSPKDLDLVTKRVLSARLLKINEQRNELSELQLRLDQLQRENKVLRQLQHRQERALHKFEDTENEIAQLISRHNNEVHVLRERLRRSQERERATDRRLRDTEDELRRTKATLQKLRKLAEDRNLGEREELSRKLVQAQGRLQDSDRKVKELERNMELSSSSFQRQLAAERKKTHEVQDEVRNLREELERVTHKLKEKERELDTKNIYANRMVKAAPKKETDIGTKKKIHCSDGPARSSSKGVQTEDRMPSLDFPTPPPAVTDGPEYPKEDGYFSLKELQEEEQTSKVTEEAFRAEKECVEKQQERHTLNENSFRIQEREKEQQEEDSKRNDQIRLPKEESRKGQSPSLFYVQRELEEDRKGTNQDLSLEKQEGERRRKEQLLAKMREIDRQVQSSDIFSNITESKGASSPPLKSPPLLPESKSQRPSSFGFPETVENLHKGLPSQDSSDSLRKLASSGRRGLKPQGSSDDLAFGSYAPSFGRPAGRAGITGQRAGGDGAGGMGTIMDWGEEKNRENKEVDFMKEKKSNLMQQLFGASANVETSSKMEILSPPPTCKPIQKNGSPFPWETTKKRDAVFSFEEHRSTAPEKSPLHVAETRPTVRAISSFDDDIEEVTL</sequence>
<feature type="compositionally biased region" description="Basic and acidic residues" evidence="4">
    <location>
        <begin position="34"/>
        <end position="79"/>
    </location>
</feature>
<dbReference type="Pfam" id="PF15619">
    <property type="entry name" value="Lebercilin"/>
    <property type="match status" value="1"/>
</dbReference>
<dbReference type="OrthoDB" id="2123794at2759"/>
<comment type="caution">
    <text evidence="6">The sequence shown here is derived from an EMBL/GenBank/DDBJ whole genome shotgun (WGS) entry which is preliminary data.</text>
</comment>
<evidence type="ECO:0000256" key="4">
    <source>
        <dbReference type="SAM" id="MobiDB-lite"/>
    </source>
</evidence>
<feature type="compositionally biased region" description="Polar residues" evidence="4">
    <location>
        <begin position="535"/>
        <end position="551"/>
    </location>
</feature>
<feature type="domain" description="Lebercilin" evidence="5">
    <location>
        <begin position="153"/>
        <end position="345"/>
    </location>
</feature>
<feature type="coiled-coil region" evidence="3">
    <location>
        <begin position="165"/>
        <end position="348"/>
    </location>
</feature>
<comment type="similarity">
    <text evidence="1">Belongs to the LCA5 family.</text>
</comment>
<organism evidence="6 7">
    <name type="scientific">Albula goreensis</name>
    <dbReference type="NCBI Taxonomy" id="1534307"/>
    <lineage>
        <taxon>Eukaryota</taxon>
        <taxon>Metazoa</taxon>
        <taxon>Chordata</taxon>
        <taxon>Craniata</taxon>
        <taxon>Vertebrata</taxon>
        <taxon>Euteleostomi</taxon>
        <taxon>Actinopterygii</taxon>
        <taxon>Neopterygii</taxon>
        <taxon>Teleostei</taxon>
        <taxon>Albuliformes</taxon>
        <taxon>Albulidae</taxon>
        <taxon>Albula</taxon>
    </lineage>
</organism>
<dbReference type="AlphaFoldDB" id="A0A8T3DKY6"/>
<proteinExistence type="inferred from homology"/>
<evidence type="ECO:0000256" key="1">
    <source>
        <dbReference type="ARBA" id="ARBA00010229"/>
    </source>
</evidence>
<dbReference type="EMBL" id="JAERUA010000007">
    <property type="protein sequence ID" value="KAI1897651.1"/>
    <property type="molecule type" value="Genomic_DNA"/>
</dbReference>
<evidence type="ECO:0000256" key="2">
    <source>
        <dbReference type="ARBA" id="ARBA00023054"/>
    </source>
</evidence>
<feature type="region of interest" description="Disordered" evidence="4">
    <location>
        <begin position="361"/>
        <end position="655"/>
    </location>
</feature>
<dbReference type="PANTHER" id="PTHR16650:SF10">
    <property type="entry name" value="LEBERCILIN"/>
    <property type="match status" value="1"/>
</dbReference>
<dbReference type="PANTHER" id="PTHR16650">
    <property type="entry name" value="C21ORF13-RELATED"/>
    <property type="match status" value="1"/>
</dbReference>
<dbReference type="GO" id="GO:0042073">
    <property type="term" value="P:intraciliary transport"/>
    <property type="evidence" value="ECO:0007669"/>
    <property type="project" value="TreeGrafter"/>
</dbReference>
<keyword evidence="7" id="KW-1185">Reference proteome</keyword>
<feature type="compositionally biased region" description="Basic and acidic residues" evidence="4">
    <location>
        <begin position="459"/>
        <end position="486"/>
    </location>
</feature>
<dbReference type="InterPro" id="IPR026188">
    <property type="entry name" value="Lebercilin-like"/>
</dbReference>
<dbReference type="Proteomes" id="UP000829720">
    <property type="component" value="Unassembled WGS sequence"/>
</dbReference>
<accession>A0A8T3DKY6</accession>
<feature type="region of interest" description="Disordered" evidence="4">
    <location>
        <begin position="1"/>
        <end position="148"/>
    </location>
</feature>
<reference evidence="6" key="1">
    <citation type="submission" date="2021-01" db="EMBL/GenBank/DDBJ databases">
        <authorList>
            <person name="Zahm M."/>
            <person name="Roques C."/>
            <person name="Cabau C."/>
            <person name="Klopp C."/>
            <person name="Donnadieu C."/>
            <person name="Jouanno E."/>
            <person name="Lampietro C."/>
            <person name="Louis A."/>
            <person name="Herpin A."/>
            <person name="Echchiki A."/>
            <person name="Berthelot C."/>
            <person name="Parey E."/>
            <person name="Roest-Crollius H."/>
            <person name="Braasch I."/>
            <person name="Postlethwait J."/>
            <person name="Bobe J."/>
            <person name="Montfort J."/>
            <person name="Bouchez O."/>
            <person name="Begum T."/>
            <person name="Mejri S."/>
            <person name="Adams A."/>
            <person name="Chen W.-J."/>
            <person name="Guiguen Y."/>
        </authorList>
    </citation>
    <scope>NUCLEOTIDE SEQUENCE</scope>
    <source>
        <tissue evidence="6">Blood</tissue>
    </source>
</reference>
<feature type="region of interest" description="Disordered" evidence="4">
    <location>
        <begin position="688"/>
        <end position="713"/>
    </location>
</feature>
<feature type="compositionally biased region" description="Gly residues" evidence="4">
    <location>
        <begin position="637"/>
        <end position="647"/>
    </location>
</feature>
<feature type="compositionally biased region" description="Basic and acidic residues" evidence="4">
    <location>
        <begin position="11"/>
        <end position="20"/>
    </location>
</feature>
<name>A0A8T3DKY6_9TELE</name>
<protein>
    <recommendedName>
        <fullName evidence="5">Lebercilin domain-containing protein</fullName>
    </recommendedName>
</protein>